<dbReference type="GO" id="GO:0003676">
    <property type="term" value="F:nucleic acid binding"/>
    <property type="evidence" value="ECO:0007669"/>
    <property type="project" value="InterPro"/>
</dbReference>
<gene>
    <name evidence="1" type="ORF">BCR34DRAFT_600657</name>
</gene>
<reference evidence="1 2" key="1">
    <citation type="submission" date="2016-07" db="EMBL/GenBank/DDBJ databases">
        <title>Pervasive Adenine N6-methylation of Active Genes in Fungi.</title>
        <authorList>
            <consortium name="DOE Joint Genome Institute"/>
            <person name="Mondo S.J."/>
            <person name="Dannebaum R.O."/>
            <person name="Kuo R.C."/>
            <person name="Labutti K."/>
            <person name="Haridas S."/>
            <person name="Kuo A."/>
            <person name="Salamov A."/>
            <person name="Ahrendt S.R."/>
            <person name="Lipzen A."/>
            <person name="Sullivan W."/>
            <person name="Andreopoulos W.B."/>
            <person name="Clum A."/>
            <person name="Lindquist E."/>
            <person name="Daum C."/>
            <person name="Ramamoorthy G.K."/>
            <person name="Gryganskyi A."/>
            <person name="Culley D."/>
            <person name="Magnuson J.K."/>
            <person name="James T.Y."/>
            <person name="O'Malley M.A."/>
            <person name="Stajich J.E."/>
            <person name="Spatafora J.W."/>
            <person name="Visel A."/>
            <person name="Grigoriev I.V."/>
        </authorList>
    </citation>
    <scope>NUCLEOTIDE SEQUENCE [LARGE SCALE GENOMIC DNA]</scope>
    <source>
        <strain evidence="1 2">CBS 115471</strain>
    </source>
</reference>
<dbReference type="AlphaFoldDB" id="A0A1Y1ZQB8"/>
<dbReference type="EMBL" id="MCFA01000051">
    <property type="protein sequence ID" value="ORY12442.1"/>
    <property type="molecule type" value="Genomic_DNA"/>
</dbReference>
<keyword evidence="2" id="KW-1185">Reference proteome</keyword>
<proteinExistence type="predicted"/>
<dbReference type="OrthoDB" id="3687416at2759"/>
<sequence>MHSEFIWHSSSRRTGVVFGSEFAGESNLCDQVVEVYMTPWNIYGKAWEEFDSAEAARECVKTFDKYYRHHMGSVHAVGRHISATLAPSPSSDTEMLLLSDFRLEHEAIVRSRTPEITNLNDDHTRWSQNDLLNQVEEWNANPDEPEDEFYVEGVEIMGAGTALVQFAARHSADIAVESFNGEYWKTATIYVKYIPDEVKDDILAARKKEK</sequence>
<evidence type="ECO:0000313" key="1">
    <source>
        <dbReference type="EMBL" id="ORY12442.1"/>
    </source>
</evidence>
<protein>
    <recommendedName>
        <fullName evidence="3">RRM domain-containing protein</fullName>
    </recommendedName>
</protein>
<dbReference type="Proteomes" id="UP000193144">
    <property type="component" value="Unassembled WGS sequence"/>
</dbReference>
<dbReference type="SUPFAM" id="SSF54928">
    <property type="entry name" value="RNA-binding domain, RBD"/>
    <property type="match status" value="1"/>
</dbReference>
<evidence type="ECO:0000313" key="2">
    <source>
        <dbReference type="Proteomes" id="UP000193144"/>
    </source>
</evidence>
<dbReference type="InterPro" id="IPR035979">
    <property type="entry name" value="RBD_domain_sf"/>
</dbReference>
<organism evidence="1 2">
    <name type="scientific">Clohesyomyces aquaticus</name>
    <dbReference type="NCBI Taxonomy" id="1231657"/>
    <lineage>
        <taxon>Eukaryota</taxon>
        <taxon>Fungi</taxon>
        <taxon>Dikarya</taxon>
        <taxon>Ascomycota</taxon>
        <taxon>Pezizomycotina</taxon>
        <taxon>Dothideomycetes</taxon>
        <taxon>Pleosporomycetidae</taxon>
        <taxon>Pleosporales</taxon>
        <taxon>Lindgomycetaceae</taxon>
        <taxon>Clohesyomyces</taxon>
    </lineage>
</organism>
<accession>A0A1Y1ZQB8</accession>
<evidence type="ECO:0008006" key="3">
    <source>
        <dbReference type="Google" id="ProtNLM"/>
    </source>
</evidence>
<comment type="caution">
    <text evidence="1">The sequence shown here is derived from an EMBL/GenBank/DDBJ whole genome shotgun (WGS) entry which is preliminary data.</text>
</comment>
<dbReference type="CDD" id="cd00590">
    <property type="entry name" value="RRM_SF"/>
    <property type="match status" value="1"/>
</dbReference>
<name>A0A1Y1ZQB8_9PLEO</name>